<keyword evidence="2" id="KW-1185">Reference proteome</keyword>
<dbReference type="AlphaFoldDB" id="A0AAV5IG24"/>
<sequence length="137" mass="15687">MSLFESNLFTIRIIFFTTVFILLCPALARNPHIINFRSPNLYPEGLAWDPSAQHFLVGSLHHRTINSISDAGVRRAKPTRDLVAAYCIISLRDTVTVFGACSICTCSLFTCKRCRKMCFRKCFHRTNLNPRYIISVR</sequence>
<accession>A0AAV5IG24</accession>
<dbReference type="EMBL" id="BPVZ01000012">
    <property type="protein sequence ID" value="GKU98060.1"/>
    <property type="molecule type" value="Genomic_DNA"/>
</dbReference>
<dbReference type="GO" id="GO:0005783">
    <property type="term" value="C:endoplasmic reticulum"/>
    <property type="evidence" value="ECO:0007669"/>
    <property type="project" value="TreeGrafter"/>
</dbReference>
<protein>
    <submittedName>
        <fullName evidence="1">Uncharacterized protein</fullName>
    </submittedName>
</protein>
<organism evidence="1 2">
    <name type="scientific">Rubroshorea leprosula</name>
    <dbReference type="NCBI Taxonomy" id="152421"/>
    <lineage>
        <taxon>Eukaryota</taxon>
        <taxon>Viridiplantae</taxon>
        <taxon>Streptophyta</taxon>
        <taxon>Embryophyta</taxon>
        <taxon>Tracheophyta</taxon>
        <taxon>Spermatophyta</taxon>
        <taxon>Magnoliopsida</taxon>
        <taxon>eudicotyledons</taxon>
        <taxon>Gunneridae</taxon>
        <taxon>Pentapetalae</taxon>
        <taxon>rosids</taxon>
        <taxon>malvids</taxon>
        <taxon>Malvales</taxon>
        <taxon>Dipterocarpaceae</taxon>
        <taxon>Rubroshorea</taxon>
    </lineage>
</organism>
<evidence type="ECO:0000313" key="1">
    <source>
        <dbReference type="EMBL" id="GKU98060.1"/>
    </source>
</evidence>
<proteinExistence type="predicted"/>
<dbReference type="InterPro" id="IPR053224">
    <property type="entry name" value="Sensory_adhesion_molecule"/>
</dbReference>
<dbReference type="Proteomes" id="UP001054252">
    <property type="component" value="Unassembled WGS sequence"/>
</dbReference>
<reference evidence="1 2" key="1">
    <citation type="journal article" date="2021" name="Commun. Biol.">
        <title>The genome of Shorea leprosula (Dipterocarpaceae) highlights the ecological relevance of drought in aseasonal tropical rainforests.</title>
        <authorList>
            <person name="Ng K.K.S."/>
            <person name="Kobayashi M.J."/>
            <person name="Fawcett J.A."/>
            <person name="Hatakeyama M."/>
            <person name="Paape T."/>
            <person name="Ng C.H."/>
            <person name="Ang C.C."/>
            <person name="Tnah L.H."/>
            <person name="Lee C.T."/>
            <person name="Nishiyama T."/>
            <person name="Sese J."/>
            <person name="O'Brien M.J."/>
            <person name="Copetti D."/>
            <person name="Mohd Noor M.I."/>
            <person name="Ong R.C."/>
            <person name="Putra M."/>
            <person name="Sireger I.Z."/>
            <person name="Indrioko S."/>
            <person name="Kosugi Y."/>
            <person name="Izuno A."/>
            <person name="Isagi Y."/>
            <person name="Lee S.L."/>
            <person name="Shimizu K.K."/>
        </authorList>
    </citation>
    <scope>NUCLEOTIDE SEQUENCE [LARGE SCALE GENOMIC DNA]</scope>
    <source>
        <strain evidence="1">214</strain>
    </source>
</reference>
<name>A0AAV5IG24_9ROSI</name>
<dbReference type="PANTHER" id="PTHR31460">
    <property type="match status" value="1"/>
</dbReference>
<evidence type="ECO:0000313" key="2">
    <source>
        <dbReference type="Proteomes" id="UP001054252"/>
    </source>
</evidence>
<dbReference type="PANTHER" id="PTHR31460:SF3">
    <property type="entry name" value="MESOCENTIN"/>
    <property type="match status" value="1"/>
</dbReference>
<gene>
    <name evidence="1" type="ORF">SLEP1_g11112</name>
</gene>
<comment type="caution">
    <text evidence="1">The sequence shown here is derived from an EMBL/GenBank/DDBJ whole genome shotgun (WGS) entry which is preliminary data.</text>
</comment>